<feature type="coiled-coil region" evidence="1">
    <location>
        <begin position="11"/>
        <end position="38"/>
    </location>
</feature>
<accession>K2AFQ8</accession>
<keyword evidence="1" id="KW-0175">Coiled coil</keyword>
<dbReference type="InterPro" id="IPR029063">
    <property type="entry name" value="SAM-dependent_MTases_sf"/>
</dbReference>
<protein>
    <submittedName>
        <fullName evidence="3">SAM-dependent methyltransferase</fullName>
    </submittedName>
</protein>
<dbReference type="GO" id="GO:0032259">
    <property type="term" value="P:methylation"/>
    <property type="evidence" value="ECO:0007669"/>
    <property type="project" value="UniProtKB-KW"/>
</dbReference>
<gene>
    <name evidence="3" type="ORF">ACD_49C00005G0002</name>
</gene>
<evidence type="ECO:0000259" key="2">
    <source>
        <dbReference type="Pfam" id="PF05050"/>
    </source>
</evidence>
<organism evidence="3">
    <name type="scientific">uncultured bacterium</name>
    <name type="common">gcode 4</name>
    <dbReference type="NCBI Taxonomy" id="1234023"/>
    <lineage>
        <taxon>Bacteria</taxon>
        <taxon>environmental samples</taxon>
    </lineage>
</organism>
<reference evidence="3" key="1">
    <citation type="journal article" date="2012" name="Science">
        <title>Fermentation, hydrogen, and sulfur metabolism in multiple uncultivated bacterial phyla.</title>
        <authorList>
            <person name="Wrighton K.C."/>
            <person name="Thomas B.C."/>
            <person name="Sharon I."/>
            <person name="Miller C.S."/>
            <person name="Castelle C.J."/>
            <person name="VerBerkmoes N.C."/>
            <person name="Wilkins M.J."/>
            <person name="Hettich R.L."/>
            <person name="Lipton M.S."/>
            <person name="Williams K.H."/>
            <person name="Long P.E."/>
            <person name="Banfield J.F."/>
        </authorList>
    </citation>
    <scope>NUCLEOTIDE SEQUENCE [LARGE SCALE GENOMIC DNA]</scope>
</reference>
<keyword evidence="3" id="KW-0808">Transferase</keyword>
<keyword evidence="3" id="KW-0489">Methyltransferase</keyword>
<dbReference type="NCBIfam" id="TIGR01444">
    <property type="entry name" value="fkbM_fam"/>
    <property type="match status" value="1"/>
</dbReference>
<dbReference type="PANTHER" id="PTHR34203:SF15">
    <property type="entry name" value="SLL1173 PROTEIN"/>
    <property type="match status" value="1"/>
</dbReference>
<dbReference type="GO" id="GO:0008168">
    <property type="term" value="F:methyltransferase activity"/>
    <property type="evidence" value="ECO:0007669"/>
    <property type="project" value="UniProtKB-KW"/>
</dbReference>
<evidence type="ECO:0000256" key="1">
    <source>
        <dbReference type="SAM" id="Coils"/>
    </source>
</evidence>
<dbReference type="SUPFAM" id="SSF53335">
    <property type="entry name" value="S-adenosyl-L-methionine-dependent methyltransferases"/>
    <property type="match status" value="1"/>
</dbReference>
<evidence type="ECO:0000313" key="3">
    <source>
        <dbReference type="EMBL" id="EKD66860.1"/>
    </source>
</evidence>
<name>K2AFQ8_9BACT</name>
<dbReference type="InterPro" id="IPR006342">
    <property type="entry name" value="FkbM_mtfrase"/>
</dbReference>
<dbReference type="Pfam" id="PF05050">
    <property type="entry name" value="Methyltransf_21"/>
    <property type="match status" value="1"/>
</dbReference>
<feature type="domain" description="Methyltransferase FkbM" evidence="2">
    <location>
        <begin position="168"/>
        <end position="321"/>
    </location>
</feature>
<proteinExistence type="predicted"/>
<comment type="caution">
    <text evidence="3">The sequence shown here is derived from an EMBL/GenBank/DDBJ whole genome shotgun (WGS) entry which is preliminary data.</text>
</comment>
<dbReference type="InterPro" id="IPR052514">
    <property type="entry name" value="SAM-dependent_MTase"/>
</dbReference>
<dbReference type="EMBL" id="AMFJ01021591">
    <property type="protein sequence ID" value="EKD66860.1"/>
    <property type="molecule type" value="Genomic_DNA"/>
</dbReference>
<dbReference type="AlphaFoldDB" id="K2AFQ8"/>
<dbReference type="Gene3D" id="3.40.50.150">
    <property type="entry name" value="Vaccinia Virus protein VP39"/>
    <property type="match status" value="1"/>
</dbReference>
<dbReference type="PANTHER" id="PTHR34203">
    <property type="entry name" value="METHYLTRANSFERASE, FKBM FAMILY PROTEIN"/>
    <property type="match status" value="1"/>
</dbReference>
<sequence length="351" mass="40649">MRKIFYRIPILNKIVAQRDALLKKVADLESEKMTILEEDNGNDFRDIFLSPWTDEWKKFNTENHDRVVNLLENLKSGMDEDSKDVVDILWEKIIYLIPHNRYKRSFLYKINDFFTEEELKDQKKSIDLTKYKFPSGINIEEPIFSTKNGLVFLSENIIKKIKNRAIIDGGGYIGDSALAFCDYAPSKIYSFEPVDFLYNKLSETIALNGVSEIIEPVKLGLSDSEKEVKIFGIDSGASLHTSSKDNFQNIKTTTVDKFVSEKNIDVGLIKLDVEGSELEVIRGSLETINKYTPVLLISVYHRPEDFFFIKPLLEDLNLGYKFMMRKTSPFRITSETVLIGYVNKWKQWKKT</sequence>